<evidence type="ECO:0000259" key="3">
    <source>
        <dbReference type="PROSITE" id="PS50076"/>
    </source>
</evidence>
<feature type="domain" description="J" evidence="3">
    <location>
        <begin position="2"/>
        <end position="72"/>
    </location>
</feature>
<accession>S7WD96</accession>
<comment type="caution">
    <text evidence="4">The sequence shown here is derived from an EMBL/GenBank/DDBJ whole genome shotgun (WGS) entry which is preliminary data.</text>
</comment>
<dbReference type="FunFam" id="2.60.260.20:FF:000002">
    <property type="entry name" value="Dnaj homolog subfamily b member"/>
    <property type="match status" value="1"/>
</dbReference>
<feature type="coiled-coil region" evidence="2">
    <location>
        <begin position="35"/>
        <end position="62"/>
    </location>
</feature>
<dbReference type="InterPro" id="IPR036869">
    <property type="entry name" value="J_dom_sf"/>
</dbReference>
<gene>
    <name evidence="4" type="ORF">SLOPH_322</name>
</gene>
<dbReference type="CDD" id="cd10747">
    <property type="entry name" value="DnaJ_C"/>
    <property type="match status" value="1"/>
</dbReference>
<dbReference type="AlphaFoldDB" id="S7WD96"/>
<dbReference type="PANTHER" id="PTHR24078">
    <property type="entry name" value="DNAJ HOMOLOG SUBFAMILY C MEMBER"/>
    <property type="match status" value="1"/>
</dbReference>
<dbReference type="SMART" id="SM00271">
    <property type="entry name" value="DnaJ"/>
    <property type="match status" value="1"/>
</dbReference>
<dbReference type="FunCoup" id="S7WD96">
    <property type="interactions" value="67"/>
</dbReference>
<dbReference type="OrthoDB" id="10250354at2759"/>
<dbReference type="PRINTS" id="PR00625">
    <property type="entry name" value="JDOMAIN"/>
</dbReference>
<dbReference type="OMA" id="FPDVINP"/>
<proteinExistence type="predicted"/>
<dbReference type="PANTHER" id="PTHR24078:SF553">
    <property type="entry name" value="DNAJ HOMOLOG SUBFAMILY B MEMBER 5"/>
    <property type="match status" value="1"/>
</dbReference>
<dbReference type="Gene3D" id="2.60.260.20">
    <property type="entry name" value="Urease metallochaperone UreE, N-terminal domain"/>
    <property type="match status" value="2"/>
</dbReference>
<dbReference type="InterPro" id="IPR002939">
    <property type="entry name" value="DnaJ_C"/>
</dbReference>
<dbReference type="GO" id="GO:0051082">
    <property type="term" value="F:unfolded protein binding"/>
    <property type="evidence" value="ECO:0007669"/>
    <property type="project" value="InterPro"/>
</dbReference>
<keyword evidence="1" id="KW-0143">Chaperone</keyword>
<dbReference type="InParanoid" id="S7WD96"/>
<protein>
    <submittedName>
        <fullName evidence="4">DNAJ heat shock protein</fullName>
    </submittedName>
</protein>
<dbReference type="GO" id="GO:0006457">
    <property type="term" value="P:protein folding"/>
    <property type="evidence" value="ECO:0007669"/>
    <property type="project" value="InterPro"/>
</dbReference>
<dbReference type="Pfam" id="PF00226">
    <property type="entry name" value="DnaJ"/>
    <property type="match status" value="1"/>
</dbReference>
<dbReference type="VEuPathDB" id="MicrosporidiaDB:SLOPH_322"/>
<dbReference type="HOGENOM" id="CLU_017633_0_0_1"/>
<dbReference type="GO" id="GO:0051087">
    <property type="term" value="F:protein-folding chaperone binding"/>
    <property type="evidence" value="ECO:0007669"/>
    <property type="project" value="TreeGrafter"/>
</dbReference>
<dbReference type="Proteomes" id="UP000014978">
    <property type="component" value="Unassembled WGS sequence"/>
</dbReference>
<dbReference type="Pfam" id="PF01556">
    <property type="entry name" value="DnaJ_C"/>
    <property type="match status" value="1"/>
</dbReference>
<evidence type="ECO:0000313" key="5">
    <source>
        <dbReference type="Proteomes" id="UP000014978"/>
    </source>
</evidence>
<organism evidence="4 5">
    <name type="scientific">Spraguea lophii (strain 42_110)</name>
    <name type="common">Microsporidian parasite</name>
    <dbReference type="NCBI Taxonomy" id="1358809"/>
    <lineage>
        <taxon>Eukaryota</taxon>
        <taxon>Fungi</taxon>
        <taxon>Fungi incertae sedis</taxon>
        <taxon>Microsporidia</taxon>
        <taxon>Spragueidae</taxon>
        <taxon>Spraguea</taxon>
    </lineage>
</organism>
<dbReference type="CDD" id="cd06257">
    <property type="entry name" value="DnaJ"/>
    <property type="match status" value="1"/>
</dbReference>
<dbReference type="PROSITE" id="PS00636">
    <property type="entry name" value="DNAJ_1"/>
    <property type="match status" value="1"/>
</dbReference>
<name>S7WD96_SPRLO</name>
<dbReference type="Gene3D" id="1.10.287.110">
    <property type="entry name" value="DnaJ domain"/>
    <property type="match status" value="1"/>
</dbReference>
<dbReference type="PROSITE" id="PS50076">
    <property type="entry name" value="DNAJ_2"/>
    <property type="match status" value="1"/>
</dbReference>
<evidence type="ECO:0000256" key="2">
    <source>
        <dbReference type="SAM" id="Coils"/>
    </source>
</evidence>
<dbReference type="EMBL" id="ATCN01000142">
    <property type="protein sequence ID" value="EPR79712.1"/>
    <property type="molecule type" value="Genomic_DNA"/>
</dbReference>
<keyword evidence="2" id="KW-0175">Coiled coil</keyword>
<dbReference type="InterPro" id="IPR051339">
    <property type="entry name" value="DnaJ_subfamily_B"/>
</dbReference>
<evidence type="ECO:0000313" key="4">
    <source>
        <dbReference type="EMBL" id="EPR79712.1"/>
    </source>
</evidence>
<evidence type="ECO:0000256" key="1">
    <source>
        <dbReference type="ARBA" id="ARBA00023186"/>
    </source>
</evidence>
<dbReference type="InterPro" id="IPR018253">
    <property type="entry name" value="DnaJ_domain_CS"/>
</dbReference>
<keyword evidence="4" id="KW-0346">Stress response</keyword>
<dbReference type="STRING" id="1358809.S7WD96"/>
<dbReference type="SUPFAM" id="SSF46565">
    <property type="entry name" value="Chaperone J-domain"/>
    <property type="match status" value="1"/>
</dbReference>
<keyword evidence="5" id="KW-1185">Reference proteome</keyword>
<dbReference type="GO" id="GO:0005829">
    <property type="term" value="C:cytosol"/>
    <property type="evidence" value="ECO:0007669"/>
    <property type="project" value="TreeGrafter"/>
</dbReference>
<dbReference type="InterPro" id="IPR001623">
    <property type="entry name" value="DnaJ_domain"/>
</dbReference>
<dbReference type="InterPro" id="IPR008971">
    <property type="entry name" value="HSP40/DnaJ_pept-bd"/>
</dbReference>
<sequence>MDYYKILGLDKSASEEEIKRAYNKLALRYHPDKHRNKSEAEKKNLEKKFIEVREAYETLSDKEKRKQYDMFGNNKNFQGFDFSNFKNAGGAGAGGFEGFNFGGFSNPFQSSGFSGFNSKFNFKDNLFDNFDRPKQNIPKDVEHTLKCTLDELFYGCSKKLKVKRNIDNKIYEEILNINIKPGYKKGTKFTFENRGDKISSNRKGDVYQNIIVILDHKPDSKYSNITVQGNDLEAKIEIGFMDLISGFSRIIRLPGNREYRFTEKDLKVVGDYNVVYGLGMPFSKGVQKMGDLKVFVSMTVPYLSDTKRQTLSKYI</sequence>
<dbReference type="SUPFAM" id="SSF49493">
    <property type="entry name" value="HSP40/DnaJ peptide-binding domain"/>
    <property type="match status" value="2"/>
</dbReference>
<reference evidence="5" key="1">
    <citation type="journal article" date="2013" name="PLoS Genet.">
        <title>The genome of Spraguea lophii and the basis of host-microsporidian interactions.</title>
        <authorList>
            <person name="Campbell S.E."/>
            <person name="Williams T.A."/>
            <person name="Yousuf A."/>
            <person name="Soanes D.M."/>
            <person name="Paszkiewicz K.H."/>
            <person name="Williams B.A.P."/>
        </authorList>
    </citation>
    <scope>NUCLEOTIDE SEQUENCE [LARGE SCALE GENOMIC DNA]</scope>
    <source>
        <strain evidence="5">42_110</strain>
    </source>
</reference>